<protein>
    <recommendedName>
        <fullName evidence="4">YtpI-like protein</fullName>
    </recommendedName>
</protein>
<feature type="transmembrane region" description="Helical" evidence="1">
    <location>
        <begin position="34"/>
        <end position="57"/>
    </location>
</feature>
<comment type="caution">
    <text evidence="2">The sequence shown here is derived from an EMBL/GenBank/DDBJ whole genome shotgun (WGS) entry which is preliminary data.</text>
</comment>
<gene>
    <name evidence="2" type="ORF">AS180_11940</name>
</gene>
<keyword evidence="1" id="KW-0812">Transmembrane</keyword>
<dbReference type="Pfam" id="PF14007">
    <property type="entry name" value="YtpI"/>
    <property type="match status" value="1"/>
</dbReference>
<reference evidence="2 3" key="1">
    <citation type="submission" date="2015-11" db="EMBL/GenBank/DDBJ databases">
        <title>Bacillus caseinolyticus sp nov.</title>
        <authorList>
            <person name="Dastager S.G."/>
            <person name="Mawlankar R."/>
        </authorList>
    </citation>
    <scope>NUCLEOTIDE SEQUENCE [LARGE SCALE GENOMIC DNA]</scope>
    <source>
        <strain evidence="2 3">SGD-V-76</strain>
    </source>
</reference>
<dbReference type="EMBL" id="LNQP01000039">
    <property type="protein sequence ID" value="KSU87623.1"/>
    <property type="molecule type" value="Genomic_DNA"/>
</dbReference>
<dbReference type="AlphaFoldDB" id="A0A0V8JKP2"/>
<evidence type="ECO:0008006" key="4">
    <source>
        <dbReference type="Google" id="ProtNLM"/>
    </source>
</evidence>
<sequence length="99" mass="11311">MPILAILIVISFVFYFYLKVKYVRSKRPIERKWISAKSSISLGAFVLFFGINQWFIYATTTSLIIGIIFALFGLGSIITGIRAYRYYLPLATKEAQTSL</sequence>
<proteinExistence type="predicted"/>
<evidence type="ECO:0000313" key="2">
    <source>
        <dbReference type="EMBL" id="KSU87623.1"/>
    </source>
</evidence>
<dbReference type="GeneID" id="93683996"/>
<keyword evidence="3" id="KW-1185">Reference proteome</keyword>
<dbReference type="InterPro" id="IPR025618">
    <property type="entry name" value="YtpI"/>
</dbReference>
<feature type="transmembrane region" description="Helical" evidence="1">
    <location>
        <begin position="63"/>
        <end position="84"/>
    </location>
</feature>
<evidence type="ECO:0000256" key="1">
    <source>
        <dbReference type="SAM" id="Phobius"/>
    </source>
</evidence>
<dbReference type="Proteomes" id="UP000053681">
    <property type="component" value="Unassembled WGS sequence"/>
</dbReference>
<organism evidence="2 3">
    <name type="scientific">Priestia veravalensis</name>
    <dbReference type="NCBI Taxonomy" id="1414648"/>
    <lineage>
        <taxon>Bacteria</taxon>
        <taxon>Bacillati</taxon>
        <taxon>Bacillota</taxon>
        <taxon>Bacilli</taxon>
        <taxon>Bacillales</taxon>
        <taxon>Bacillaceae</taxon>
        <taxon>Priestia</taxon>
    </lineage>
</organism>
<accession>A0A0V8JKP2</accession>
<feature type="transmembrane region" description="Helical" evidence="1">
    <location>
        <begin position="6"/>
        <end position="22"/>
    </location>
</feature>
<keyword evidence="1" id="KW-1133">Transmembrane helix</keyword>
<dbReference type="RefSeq" id="WP_025907280.1">
    <property type="nucleotide sequence ID" value="NZ_KQ758654.1"/>
</dbReference>
<keyword evidence="1" id="KW-0472">Membrane</keyword>
<evidence type="ECO:0000313" key="3">
    <source>
        <dbReference type="Proteomes" id="UP000053681"/>
    </source>
</evidence>
<name>A0A0V8JKP2_9BACI</name>